<dbReference type="Proteomes" id="UP000595917">
    <property type="component" value="Chromosome"/>
</dbReference>
<accession>A0A7T8BA45</accession>
<dbReference type="RefSeq" id="WP_215626457.1">
    <property type="nucleotide sequence ID" value="NZ_CP067089.2"/>
</dbReference>
<dbReference type="InterPro" id="IPR012349">
    <property type="entry name" value="Split_barrel_FMN-bd"/>
</dbReference>
<dbReference type="InterPro" id="IPR011576">
    <property type="entry name" value="Pyridox_Oxase_N"/>
</dbReference>
<dbReference type="KEGG" id="bhc:JFL75_19835"/>
<evidence type="ECO:0000313" key="3">
    <source>
        <dbReference type="Proteomes" id="UP000595917"/>
    </source>
</evidence>
<keyword evidence="3" id="KW-1185">Reference proteome</keyword>
<evidence type="ECO:0000259" key="1">
    <source>
        <dbReference type="Pfam" id="PF01243"/>
    </source>
</evidence>
<proteinExistence type="predicted"/>
<feature type="domain" description="Pyridoxamine 5'-phosphate oxidase N-terminal" evidence="1">
    <location>
        <begin position="3"/>
        <end position="114"/>
    </location>
</feature>
<dbReference type="PANTHER" id="PTHR34818:SF1">
    <property type="entry name" value="PROTEIN BLI-3"/>
    <property type="match status" value="1"/>
</dbReference>
<protein>
    <submittedName>
        <fullName evidence="2">Pyridoxamine 5'-phosphate oxidase family protein</fullName>
    </submittedName>
</protein>
<dbReference type="InterPro" id="IPR052917">
    <property type="entry name" value="Stress-Dev_Protein"/>
</dbReference>
<dbReference type="PANTHER" id="PTHR34818">
    <property type="entry name" value="PROTEIN BLI-3"/>
    <property type="match status" value="1"/>
</dbReference>
<evidence type="ECO:0000313" key="2">
    <source>
        <dbReference type="EMBL" id="QQO09152.1"/>
    </source>
</evidence>
<dbReference type="SUPFAM" id="SSF50475">
    <property type="entry name" value="FMN-binding split barrel"/>
    <property type="match status" value="1"/>
</dbReference>
<dbReference type="EMBL" id="CP067089">
    <property type="protein sequence ID" value="QQO09152.1"/>
    <property type="molecule type" value="Genomic_DNA"/>
</dbReference>
<dbReference type="AlphaFoldDB" id="A0A7T8BA45"/>
<name>A0A7T8BA45_9SPIR</name>
<dbReference type="Pfam" id="PF01243">
    <property type="entry name" value="PNPOx_N"/>
    <property type="match status" value="1"/>
</dbReference>
<sequence length="134" mass="15438">MNEVKDFLTKNDVQFFATQGLDGKPKVRPFQFMREEGGKYYFCTSNKKPVFEEIQKLPYVEICCASPDFEWLRLKGKVVFTGDLTLKQRILDASSLVQSIYKIPENPDFEVFYLDEAEGTIADFSGNPPKTFNL</sequence>
<gene>
    <name evidence="2" type="ORF">JFL75_19835</name>
</gene>
<organism evidence="2 3">
    <name type="scientific">Breznakiella homolactica</name>
    <dbReference type="NCBI Taxonomy" id="2798577"/>
    <lineage>
        <taxon>Bacteria</taxon>
        <taxon>Pseudomonadati</taxon>
        <taxon>Spirochaetota</taxon>
        <taxon>Spirochaetia</taxon>
        <taxon>Spirochaetales</taxon>
        <taxon>Breznakiellaceae</taxon>
        <taxon>Breznakiella</taxon>
    </lineage>
</organism>
<dbReference type="Gene3D" id="2.30.110.10">
    <property type="entry name" value="Electron Transport, Fmn-binding Protein, Chain A"/>
    <property type="match status" value="1"/>
</dbReference>
<reference evidence="2" key="1">
    <citation type="submission" date="2021-01" db="EMBL/GenBank/DDBJ databases">
        <title>Description of Breznakiella homolactica.</title>
        <authorList>
            <person name="Song Y."/>
            <person name="Brune A."/>
        </authorList>
    </citation>
    <scope>NUCLEOTIDE SEQUENCE</scope>
    <source>
        <strain evidence="2">RmG30</strain>
    </source>
</reference>